<dbReference type="SUPFAM" id="SSF46689">
    <property type="entry name" value="Homeodomain-like"/>
    <property type="match status" value="1"/>
</dbReference>
<dbReference type="PRINTS" id="PR01590">
    <property type="entry name" value="HTHFIS"/>
</dbReference>
<name>A0A1D8GQN1_9FIRM</name>
<dbReference type="KEGG" id="gfe:Gferi_20755"/>
<dbReference type="CDD" id="cd00009">
    <property type="entry name" value="AAA"/>
    <property type="match status" value="1"/>
</dbReference>
<dbReference type="PROSITE" id="PS50045">
    <property type="entry name" value="SIGMA54_INTERACT_4"/>
    <property type="match status" value="1"/>
</dbReference>
<keyword evidence="2" id="KW-0067">ATP-binding</keyword>
<dbReference type="InterPro" id="IPR058031">
    <property type="entry name" value="AAA_lid_NorR"/>
</dbReference>
<reference evidence="8 9" key="1">
    <citation type="submission" date="2016-09" db="EMBL/GenBank/DDBJ databases">
        <title>Genomic analysis reveals versatility of anaerobic energy metabolism of Geosporobacter ferrireducens IRF9 of phylum Firmicutes.</title>
        <authorList>
            <person name="Kim S.-J."/>
        </authorList>
    </citation>
    <scope>NUCLEOTIDE SEQUENCE [LARGE SCALE GENOMIC DNA]</scope>
    <source>
        <strain evidence="8 9">IRF9</strain>
    </source>
</reference>
<dbReference type="PROSITE" id="PS50112">
    <property type="entry name" value="PAS"/>
    <property type="match status" value="1"/>
</dbReference>
<dbReference type="InterPro" id="IPR002197">
    <property type="entry name" value="HTH_Fis"/>
</dbReference>
<dbReference type="AlphaFoldDB" id="A0A1D8GQN1"/>
<accession>A0A1D8GQN1</accession>
<dbReference type="Gene3D" id="1.10.10.60">
    <property type="entry name" value="Homeodomain-like"/>
    <property type="match status" value="1"/>
</dbReference>
<sequence length="629" mass="70875">MGIERSQIFSSNIIVGDFLQKKLEENRNLILTAEPFMNQLYNFVKGSNFFAILTDGTGCILSVIGDEGILSEAFALEMIPGASMDEAHIGTNAMGTAIAEGIPVQVSGKEHYIQAYHRWTCSASPIRNPKGEIIGTLDLTGYSDLVHSHTLGMVVAAANAIERMLEVKSYNDELAIAKNHIETIIDSIPAGILTSDLDGKIKAINKSVTDIFGYDEKEMQQMKIWDLFEGWTHVKDHLIGKHTFIDEDVYVNARKNKLQLNLSAYPIWDGEGTVREIIYVFKEVKKARKLTTRIIGRQAIYTFDKIIGKNDRFIQTIEYAKKIADSKSTILIMGESGTGKEVFAQSIHNYSSRKEESFIAVNCGAIPRNLIESELFGYEEGAFTGARKGGNAGKFEMADGGTIFLDEIGEMPIDMQTNLLRVIEESTVIRVGGSKQIPVNVRIIAATNKDLRQEVEKGNFRKDLYYRLHVLPIYLSPLRERKDDIPLLIEYFMNTLSKRLNKRPVEISTAHMESFIHYHWPGNIRELENLIELIINTEYIPLDIATGNDQKKIPIAPVQENTMTLDQVEHHYILKTLKKFGGNITLSAESLGIGRNTLYRKIEKYNIDCSFMEQRSSTEPSHLHNVVPF</sequence>
<organism evidence="8 9">
    <name type="scientific">Geosporobacter ferrireducens</name>
    <dbReference type="NCBI Taxonomy" id="1424294"/>
    <lineage>
        <taxon>Bacteria</taxon>
        <taxon>Bacillati</taxon>
        <taxon>Bacillota</taxon>
        <taxon>Clostridia</taxon>
        <taxon>Peptostreptococcales</taxon>
        <taxon>Thermotaleaceae</taxon>
        <taxon>Geosporobacter</taxon>
    </lineage>
</organism>
<dbReference type="SMART" id="SM00091">
    <property type="entry name" value="PAS"/>
    <property type="match status" value="1"/>
</dbReference>
<dbReference type="Gene3D" id="3.30.450.20">
    <property type="entry name" value="PAS domain"/>
    <property type="match status" value="1"/>
</dbReference>
<dbReference type="PANTHER" id="PTHR32071">
    <property type="entry name" value="TRANSCRIPTIONAL REGULATORY PROTEIN"/>
    <property type="match status" value="1"/>
</dbReference>
<dbReference type="InterPro" id="IPR029016">
    <property type="entry name" value="GAF-like_dom_sf"/>
</dbReference>
<keyword evidence="3" id="KW-0805">Transcription regulation</keyword>
<gene>
    <name evidence="8" type="ORF">Gferi_20755</name>
</gene>
<dbReference type="InterPro" id="IPR003018">
    <property type="entry name" value="GAF"/>
</dbReference>
<keyword evidence="5" id="KW-0804">Transcription</keyword>
<keyword evidence="9" id="KW-1185">Reference proteome</keyword>
<evidence type="ECO:0000256" key="2">
    <source>
        <dbReference type="ARBA" id="ARBA00022840"/>
    </source>
</evidence>
<dbReference type="FunFam" id="3.40.50.300:FF:000006">
    <property type="entry name" value="DNA-binding transcriptional regulator NtrC"/>
    <property type="match status" value="1"/>
</dbReference>
<dbReference type="SUPFAM" id="SSF55781">
    <property type="entry name" value="GAF domain-like"/>
    <property type="match status" value="1"/>
</dbReference>
<dbReference type="PROSITE" id="PS00688">
    <property type="entry name" value="SIGMA54_INTERACT_3"/>
    <property type="match status" value="1"/>
</dbReference>
<dbReference type="STRING" id="1424294.Gferi_20755"/>
<evidence type="ECO:0000313" key="9">
    <source>
        <dbReference type="Proteomes" id="UP000095743"/>
    </source>
</evidence>
<evidence type="ECO:0000256" key="3">
    <source>
        <dbReference type="ARBA" id="ARBA00023015"/>
    </source>
</evidence>
<dbReference type="InterPro" id="IPR027417">
    <property type="entry name" value="P-loop_NTPase"/>
</dbReference>
<dbReference type="PROSITE" id="PS00675">
    <property type="entry name" value="SIGMA54_INTERACT_1"/>
    <property type="match status" value="1"/>
</dbReference>
<feature type="domain" description="Sigma-54 factor interaction" evidence="6">
    <location>
        <begin position="306"/>
        <end position="536"/>
    </location>
</feature>
<dbReference type="PANTHER" id="PTHR32071:SF57">
    <property type="entry name" value="C4-DICARBOXYLATE TRANSPORT TRANSCRIPTIONAL REGULATORY PROTEIN DCTD"/>
    <property type="match status" value="1"/>
</dbReference>
<keyword evidence="1" id="KW-0547">Nucleotide-binding</keyword>
<dbReference type="InterPro" id="IPR025662">
    <property type="entry name" value="Sigma_54_int_dom_ATP-bd_1"/>
</dbReference>
<dbReference type="Proteomes" id="UP000095743">
    <property type="component" value="Chromosome"/>
</dbReference>
<evidence type="ECO:0000256" key="4">
    <source>
        <dbReference type="ARBA" id="ARBA00023125"/>
    </source>
</evidence>
<dbReference type="Pfam" id="PF13426">
    <property type="entry name" value="PAS_9"/>
    <property type="match status" value="1"/>
</dbReference>
<dbReference type="InterPro" id="IPR025944">
    <property type="entry name" value="Sigma_54_int_dom_CS"/>
</dbReference>
<dbReference type="EMBL" id="CP017269">
    <property type="protein sequence ID" value="AOT73240.1"/>
    <property type="molecule type" value="Genomic_DNA"/>
</dbReference>
<evidence type="ECO:0000313" key="8">
    <source>
        <dbReference type="EMBL" id="AOT73240.1"/>
    </source>
</evidence>
<evidence type="ECO:0000256" key="5">
    <source>
        <dbReference type="ARBA" id="ARBA00023163"/>
    </source>
</evidence>
<dbReference type="CDD" id="cd00130">
    <property type="entry name" value="PAS"/>
    <property type="match status" value="1"/>
</dbReference>
<dbReference type="InterPro" id="IPR003593">
    <property type="entry name" value="AAA+_ATPase"/>
</dbReference>
<dbReference type="InterPro" id="IPR035965">
    <property type="entry name" value="PAS-like_dom_sf"/>
</dbReference>
<dbReference type="InterPro" id="IPR025943">
    <property type="entry name" value="Sigma_54_int_dom_ATP-bd_2"/>
</dbReference>
<dbReference type="InterPro" id="IPR002078">
    <property type="entry name" value="Sigma_54_int"/>
</dbReference>
<dbReference type="InterPro" id="IPR000014">
    <property type="entry name" value="PAS"/>
</dbReference>
<evidence type="ECO:0000256" key="1">
    <source>
        <dbReference type="ARBA" id="ARBA00022741"/>
    </source>
</evidence>
<dbReference type="SMART" id="SM00382">
    <property type="entry name" value="AAA"/>
    <property type="match status" value="1"/>
</dbReference>
<dbReference type="Pfam" id="PF02954">
    <property type="entry name" value="HTH_8"/>
    <property type="match status" value="1"/>
</dbReference>
<protein>
    <submittedName>
        <fullName evidence="8">Sigma-54-dependent Fis family transcriptional regulator</fullName>
    </submittedName>
</protein>
<proteinExistence type="predicted"/>
<feature type="domain" description="PAS" evidence="7">
    <location>
        <begin position="177"/>
        <end position="219"/>
    </location>
</feature>
<evidence type="ECO:0000259" key="7">
    <source>
        <dbReference type="PROSITE" id="PS50112"/>
    </source>
</evidence>
<dbReference type="SUPFAM" id="SSF52540">
    <property type="entry name" value="P-loop containing nucleoside triphosphate hydrolases"/>
    <property type="match status" value="1"/>
</dbReference>
<dbReference type="Pfam" id="PF25601">
    <property type="entry name" value="AAA_lid_14"/>
    <property type="match status" value="1"/>
</dbReference>
<dbReference type="Gene3D" id="3.30.450.40">
    <property type="match status" value="1"/>
</dbReference>
<dbReference type="Pfam" id="PF01590">
    <property type="entry name" value="GAF"/>
    <property type="match status" value="1"/>
</dbReference>
<dbReference type="GO" id="GO:0043565">
    <property type="term" value="F:sequence-specific DNA binding"/>
    <property type="evidence" value="ECO:0007669"/>
    <property type="project" value="InterPro"/>
</dbReference>
<dbReference type="Gene3D" id="3.40.50.300">
    <property type="entry name" value="P-loop containing nucleotide triphosphate hydrolases"/>
    <property type="match status" value="1"/>
</dbReference>
<dbReference type="NCBIfam" id="TIGR00229">
    <property type="entry name" value="sensory_box"/>
    <property type="match status" value="1"/>
</dbReference>
<dbReference type="GO" id="GO:0006355">
    <property type="term" value="P:regulation of DNA-templated transcription"/>
    <property type="evidence" value="ECO:0007669"/>
    <property type="project" value="InterPro"/>
</dbReference>
<keyword evidence="4" id="KW-0238">DNA-binding</keyword>
<dbReference type="InterPro" id="IPR009057">
    <property type="entry name" value="Homeodomain-like_sf"/>
</dbReference>
<dbReference type="PROSITE" id="PS00676">
    <property type="entry name" value="SIGMA54_INTERACT_2"/>
    <property type="match status" value="1"/>
</dbReference>
<dbReference type="Gene3D" id="1.10.8.60">
    <property type="match status" value="1"/>
</dbReference>
<dbReference type="GO" id="GO:0005524">
    <property type="term" value="F:ATP binding"/>
    <property type="evidence" value="ECO:0007669"/>
    <property type="project" value="UniProtKB-KW"/>
</dbReference>
<dbReference type="Pfam" id="PF00158">
    <property type="entry name" value="Sigma54_activat"/>
    <property type="match status" value="1"/>
</dbReference>
<evidence type="ECO:0000259" key="6">
    <source>
        <dbReference type="PROSITE" id="PS50045"/>
    </source>
</evidence>
<dbReference type="SUPFAM" id="SSF55785">
    <property type="entry name" value="PYP-like sensor domain (PAS domain)"/>
    <property type="match status" value="1"/>
</dbReference>